<sequence length="370" mass="41857">MLAHNSEPVRRSIEVEYWVIDEEGHLVEPSGHMVAASGTEREFVEPILEIKTTPCETTEGLRAELFKRVGEAIERAATDGKRLVPLATPLNEDRVRELESDRTRIQNQVVGGDFSYVRHCAGTHVHVEQVPGHEADQVNALVALDPALALVNSSPYYQGRHLAAGARSKLYRWMAYDDVPHQGWLWPYIDDTDEWKRRLERRYDEFVVAAADAGINRRTVEFNFEPESAVWTPVQLREEFPTVEWRSPDTSLPSQVVRLADWIATVATHATETTLRIEGKEGRVTENGVVVPTFDAVLGYVNAAIRDGLASASVRSYLERMGFDVDAYHPVTHEIEGRAPVSRDDARRLRLEYADRLEHDVQRADAVRGR</sequence>
<dbReference type="SUPFAM" id="SSF55931">
    <property type="entry name" value="Glutamine synthetase/guanido kinase"/>
    <property type="match status" value="1"/>
</dbReference>
<dbReference type="GO" id="GO:0016874">
    <property type="term" value="F:ligase activity"/>
    <property type="evidence" value="ECO:0007669"/>
    <property type="project" value="UniProtKB-KW"/>
</dbReference>
<name>A0ABD5NZK6_9EURY</name>
<dbReference type="PANTHER" id="PTHR36510">
    <property type="entry name" value="GLUTAMATE--CYSTEINE LIGASE 2-RELATED"/>
    <property type="match status" value="1"/>
</dbReference>
<keyword evidence="1" id="KW-0436">Ligase</keyword>
<dbReference type="InterPro" id="IPR050141">
    <property type="entry name" value="GCL_type2/YbdK_subfam"/>
</dbReference>
<gene>
    <name evidence="1" type="ORF">ACFOZ7_10745</name>
</gene>
<dbReference type="GeneID" id="71854406"/>
<dbReference type="Gene3D" id="3.30.590.20">
    <property type="match status" value="1"/>
</dbReference>
<dbReference type="Proteomes" id="UP001595821">
    <property type="component" value="Unassembled WGS sequence"/>
</dbReference>
<dbReference type="Pfam" id="PF04107">
    <property type="entry name" value="GCS2"/>
    <property type="match status" value="1"/>
</dbReference>
<accession>A0ABD5NZK6</accession>
<dbReference type="AlphaFoldDB" id="A0ABD5NZK6"/>
<proteinExistence type="predicted"/>
<comment type="caution">
    <text evidence="1">The sequence shown here is derived from an EMBL/GenBank/DDBJ whole genome shotgun (WGS) entry which is preliminary data.</text>
</comment>
<dbReference type="EMBL" id="JBHSDJ010000030">
    <property type="protein sequence ID" value="MFC4247472.1"/>
    <property type="molecule type" value="Genomic_DNA"/>
</dbReference>
<protein>
    <submittedName>
        <fullName evidence="1">Glutamate-cysteine ligase family protein</fullName>
    </submittedName>
</protein>
<evidence type="ECO:0000313" key="1">
    <source>
        <dbReference type="EMBL" id="MFC4247472.1"/>
    </source>
</evidence>
<dbReference type="RefSeq" id="WP_246966486.1">
    <property type="nucleotide sequence ID" value="NZ_CP095397.1"/>
</dbReference>
<dbReference type="PANTHER" id="PTHR36510:SF1">
    <property type="entry name" value="GLUTAMATE--CYSTEINE LIGASE 2-RELATED"/>
    <property type="match status" value="1"/>
</dbReference>
<organism evidence="1 2">
    <name type="scientific">Natribaculum luteum</name>
    <dbReference type="NCBI Taxonomy" id="1586232"/>
    <lineage>
        <taxon>Archaea</taxon>
        <taxon>Methanobacteriati</taxon>
        <taxon>Methanobacteriota</taxon>
        <taxon>Stenosarchaea group</taxon>
        <taxon>Halobacteria</taxon>
        <taxon>Halobacteriales</taxon>
        <taxon>Natrialbaceae</taxon>
        <taxon>Natribaculum</taxon>
    </lineage>
</organism>
<reference evidence="1 2" key="1">
    <citation type="journal article" date="2014" name="Int. J. Syst. Evol. Microbiol.">
        <title>Complete genome sequence of Corynebacterium casei LMG S-19264T (=DSM 44701T), isolated from a smear-ripened cheese.</title>
        <authorList>
            <consortium name="US DOE Joint Genome Institute (JGI-PGF)"/>
            <person name="Walter F."/>
            <person name="Albersmeier A."/>
            <person name="Kalinowski J."/>
            <person name="Ruckert C."/>
        </authorList>
    </citation>
    <scope>NUCLEOTIDE SEQUENCE [LARGE SCALE GENOMIC DNA]</scope>
    <source>
        <strain evidence="1 2">IBRC-M 10912</strain>
    </source>
</reference>
<dbReference type="InterPro" id="IPR014746">
    <property type="entry name" value="Gln_synth/guanido_kin_cat_dom"/>
</dbReference>
<evidence type="ECO:0000313" key="2">
    <source>
        <dbReference type="Proteomes" id="UP001595821"/>
    </source>
</evidence>
<dbReference type="InterPro" id="IPR006336">
    <property type="entry name" value="GCS2"/>
</dbReference>